<feature type="region of interest" description="Disordered" evidence="1">
    <location>
        <begin position="451"/>
        <end position="474"/>
    </location>
</feature>
<keyword evidence="2" id="KW-0732">Signal</keyword>
<dbReference type="OrthoDB" id="5634380at2"/>
<comment type="caution">
    <text evidence="3">The sequence shown here is derived from an EMBL/GenBank/DDBJ whole genome shotgun (WGS) entry which is preliminary data.</text>
</comment>
<dbReference type="AlphaFoldDB" id="A0A0W0TU20"/>
<evidence type="ECO:0000313" key="3">
    <source>
        <dbReference type="EMBL" id="KTC99140.1"/>
    </source>
</evidence>
<feature type="compositionally biased region" description="Polar residues" evidence="1">
    <location>
        <begin position="465"/>
        <end position="474"/>
    </location>
</feature>
<protein>
    <submittedName>
        <fullName evidence="3">IcmX (IcmY)</fullName>
    </submittedName>
</protein>
<name>A0A0W0TU20_LEGER</name>
<feature type="signal peptide" evidence="2">
    <location>
        <begin position="1"/>
        <end position="22"/>
    </location>
</feature>
<feature type="chain" id="PRO_5006913462" evidence="2">
    <location>
        <begin position="23"/>
        <end position="474"/>
    </location>
</feature>
<proteinExistence type="predicted"/>
<feature type="compositionally biased region" description="Low complexity" evidence="1">
    <location>
        <begin position="451"/>
        <end position="462"/>
    </location>
</feature>
<dbReference type="STRING" id="448.Lery_0619"/>
<sequence length="474" mass="50928">MKKTLRHVVLPGLLVLSSYAYAQNPNDNNQQSIDGLSHRLKILGEYLGYDLNSFCPTVGGQCQLEPNQTQSAFSNFLIDTNTASQYQINLLASYIGALLPANSTSGATQDQGSQSSLIPATMTTYQSLFQNFASKTFPQYSSQSNSTVSVSELIDQIPYQTDPVNQAILNILSTPDASYCTDQNGGYVQGDCYTGQNNSGNNGGGPVISQNQVMINVIGTPPGTGFFPLGKQNENLVAQLSMDSLLGPLLFSTGGSSGQPGSNSGLVANNQLQTATNFIRYASGMVAPLTLPNRDAYSQLYLTATTPVDKNNPNQTQAMKDQAMATLSNYLTSLRIYAAQSSVGISNLYYILSKRMPQQSAASGQNQGQTSSQALNEFNMATWRLYNANTTSGSENQQWIQRINTASSATVQKEIAILLAEINYQMYLSRQQQERILLTNTMLLIQNARAAQPSPSLSSSALDGGNSTATGSSQ</sequence>
<accession>A0A0W0TU20</accession>
<organism evidence="3 4">
    <name type="scientific">Legionella erythra</name>
    <dbReference type="NCBI Taxonomy" id="448"/>
    <lineage>
        <taxon>Bacteria</taxon>
        <taxon>Pseudomonadati</taxon>
        <taxon>Pseudomonadota</taxon>
        <taxon>Gammaproteobacteria</taxon>
        <taxon>Legionellales</taxon>
        <taxon>Legionellaceae</taxon>
        <taxon>Legionella</taxon>
    </lineage>
</organism>
<evidence type="ECO:0000256" key="1">
    <source>
        <dbReference type="SAM" id="MobiDB-lite"/>
    </source>
</evidence>
<reference evidence="3 4" key="1">
    <citation type="submission" date="2015-11" db="EMBL/GenBank/DDBJ databases">
        <title>Genomic analysis of 38 Legionella species identifies large and diverse effector repertoires.</title>
        <authorList>
            <person name="Burstein D."/>
            <person name="Amaro F."/>
            <person name="Zusman T."/>
            <person name="Lifshitz Z."/>
            <person name="Cohen O."/>
            <person name="Gilbert J.A."/>
            <person name="Pupko T."/>
            <person name="Shuman H.A."/>
            <person name="Segal G."/>
        </authorList>
    </citation>
    <scope>NUCLEOTIDE SEQUENCE [LARGE SCALE GENOMIC DNA]</scope>
    <source>
        <strain evidence="3 4">SE-32A-C8</strain>
    </source>
</reference>
<gene>
    <name evidence="3" type="ORF">Lery_0619</name>
</gene>
<evidence type="ECO:0000313" key="4">
    <source>
        <dbReference type="Proteomes" id="UP000054773"/>
    </source>
</evidence>
<dbReference type="PATRIC" id="fig|448.7.peg.645"/>
<dbReference type="EMBL" id="LNYA01000008">
    <property type="protein sequence ID" value="KTC99140.1"/>
    <property type="molecule type" value="Genomic_DNA"/>
</dbReference>
<keyword evidence="4" id="KW-1185">Reference proteome</keyword>
<dbReference type="NCBIfam" id="NF038225">
    <property type="entry name" value="IcmX_IVB"/>
    <property type="match status" value="1"/>
</dbReference>
<dbReference type="Proteomes" id="UP000054773">
    <property type="component" value="Unassembled WGS sequence"/>
</dbReference>
<evidence type="ECO:0000256" key="2">
    <source>
        <dbReference type="SAM" id="SignalP"/>
    </source>
</evidence>